<proteinExistence type="predicted"/>
<reference evidence="3" key="1">
    <citation type="journal article" date="2019" name="Int. J. Syst. Evol. Microbiol.">
        <title>The Global Catalogue of Microorganisms (GCM) 10K type strain sequencing project: providing services to taxonomists for standard genome sequencing and annotation.</title>
        <authorList>
            <consortium name="The Broad Institute Genomics Platform"/>
            <consortium name="The Broad Institute Genome Sequencing Center for Infectious Disease"/>
            <person name="Wu L."/>
            <person name="Ma J."/>
        </authorList>
    </citation>
    <scope>NUCLEOTIDE SEQUENCE [LARGE SCALE GENOMIC DNA]</scope>
    <source>
        <strain evidence="3">CGMCC 4.7683</strain>
    </source>
</reference>
<evidence type="ECO:0000313" key="2">
    <source>
        <dbReference type="EMBL" id="GHH35955.1"/>
    </source>
</evidence>
<comment type="caution">
    <text evidence="2">The sequence shown here is derived from an EMBL/GenBank/DDBJ whole genome shotgun (WGS) entry which is preliminary data.</text>
</comment>
<evidence type="ECO:0000256" key="1">
    <source>
        <dbReference type="SAM" id="MobiDB-lite"/>
    </source>
</evidence>
<protein>
    <submittedName>
        <fullName evidence="2">Uncharacterized protein</fullName>
    </submittedName>
</protein>
<evidence type="ECO:0000313" key="3">
    <source>
        <dbReference type="Proteomes" id="UP000635387"/>
    </source>
</evidence>
<sequence length="57" mass="6325">MKNPTSAKATNNAPLTSNVQPRRVSRRSERSWSLAEPARVRVAVVCSEDSVTRDSVR</sequence>
<name>A0ABQ3M8Z2_9PSEU</name>
<feature type="compositionally biased region" description="Polar residues" evidence="1">
    <location>
        <begin position="1"/>
        <end position="20"/>
    </location>
</feature>
<accession>A0ABQ3M8Z2</accession>
<dbReference type="Proteomes" id="UP000635387">
    <property type="component" value="Unassembled WGS sequence"/>
</dbReference>
<organism evidence="2 3">
    <name type="scientific">Amycolatopsis oliviviridis</name>
    <dbReference type="NCBI Taxonomy" id="1471590"/>
    <lineage>
        <taxon>Bacteria</taxon>
        <taxon>Bacillati</taxon>
        <taxon>Actinomycetota</taxon>
        <taxon>Actinomycetes</taxon>
        <taxon>Pseudonocardiales</taxon>
        <taxon>Pseudonocardiaceae</taxon>
        <taxon>Amycolatopsis</taxon>
    </lineage>
</organism>
<dbReference type="EMBL" id="BNAY01000013">
    <property type="protein sequence ID" value="GHH35955.1"/>
    <property type="molecule type" value="Genomic_DNA"/>
</dbReference>
<feature type="region of interest" description="Disordered" evidence="1">
    <location>
        <begin position="1"/>
        <end position="35"/>
    </location>
</feature>
<keyword evidence="3" id="KW-1185">Reference proteome</keyword>
<gene>
    <name evidence="2" type="ORF">GCM10017790_78080</name>
</gene>